<accession>A0A7W5AUY2</accession>
<feature type="domain" description="Calcineurin-like phosphoesterase" evidence="2">
    <location>
        <begin position="50"/>
        <end position="212"/>
    </location>
</feature>
<dbReference type="Proteomes" id="UP000570361">
    <property type="component" value="Unassembled WGS sequence"/>
</dbReference>
<gene>
    <name evidence="3" type="ORF">FHS18_001302</name>
</gene>
<dbReference type="PANTHER" id="PTHR31302">
    <property type="entry name" value="TRANSMEMBRANE PROTEIN WITH METALLOPHOSPHOESTERASE DOMAIN-RELATED"/>
    <property type="match status" value="1"/>
</dbReference>
<dbReference type="RefSeq" id="WP_183598134.1">
    <property type="nucleotide sequence ID" value="NZ_JACHXK010000002.1"/>
</dbReference>
<sequence length="285" mass="31845">MVFNGILIILLLAAAGIAILSWMVREANKHRLDAQTVHLAELPASFEGTRVLFLSDVHAREIPDLLIQHAKEDGPVDLVLIGGDLREHGVPLERSRSNIRKLLTLAPVYMVYGNHDYDEDIRSFDVMLREEGVRVLINESVILEQQDGARVRLAGTDDPRTLREDVAMTLSHPEVEPGICTIMLAHDPEIIERLSESEERQINLIMSGHTHGGQIVLPLIGPLVISSNIRKYTYGWFTFDGKKQTTATDVRRLFVSRGLGTSKFPLRLGAPAEYHIFTLKSGSSR</sequence>
<evidence type="ECO:0000259" key="2">
    <source>
        <dbReference type="Pfam" id="PF00149"/>
    </source>
</evidence>
<dbReference type="Gene3D" id="3.60.21.10">
    <property type="match status" value="1"/>
</dbReference>
<comment type="caution">
    <text evidence="3">The sequence shown here is derived from an EMBL/GenBank/DDBJ whole genome shotgun (WGS) entry which is preliminary data.</text>
</comment>
<name>A0A7W5AUY2_9BACL</name>
<dbReference type="SUPFAM" id="SSF56300">
    <property type="entry name" value="Metallo-dependent phosphatases"/>
    <property type="match status" value="1"/>
</dbReference>
<dbReference type="InterPro" id="IPR051158">
    <property type="entry name" value="Metallophosphoesterase_sf"/>
</dbReference>
<keyword evidence="3" id="KW-0378">Hydrolase</keyword>
<evidence type="ECO:0000313" key="3">
    <source>
        <dbReference type="EMBL" id="MBB3109250.1"/>
    </source>
</evidence>
<feature type="transmembrane region" description="Helical" evidence="1">
    <location>
        <begin position="6"/>
        <end position="24"/>
    </location>
</feature>
<dbReference type="GO" id="GO:0008758">
    <property type="term" value="F:UDP-2,3-diacylglucosamine hydrolase activity"/>
    <property type="evidence" value="ECO:0007669"/>
    <property type="project" value="TreeGrafter"/>
</dbReference>
<dbReference type="InterPro" id="IPR029052">
    <property type="entry name" value="Metallo-depent_PP-like"/>
</dbReference>
<dbReference type="GO" id="GO:0009245">
    <property type="term" value="P:lipid A biosynthetic process"/>
    <property type="evidence" value="ECO:0007669"/>
    <property type="project" value="TreeGrafter"/>
</dbReference>
<reference evidence="3 4" key="1">
    <citation type="submission" date="2020-08" db="EMBL/GenBank/DDBJ databases">
        <title>Genomic Encyclopedia of Type Strains, Phase III (KMG-III): the genomes of soil and plant-associated and newly described type strains.</title>
        <authorList>
            <person name="Whitman W."/>
        </authorList>
    </citation>
    <scope>NUCLEOTIDE SEQUENCE [LARGE SCALE GENOMIC DNA]</scope>
    <source>
        <strain evidence="3 4">CECT 5862</strain>
    </source>
</reference>
<dbReference type="Pfam" id="PF00149">
    <property type="entry name" value="Metallophos"/>
    <property type="match status" value="1"/>
</dbReference>
<dbReference type="AlphaFoldDB" id="A0A7W5AUY2"/>
<evidence type="ECO:0000313" key="4">
    <source>
        <dbReference type="Proteomes" id="UP000570361"/>
    </source>
</evidence>
<evidence type="ECO:0000256" key="1">
    <source>
        <dbReference type="SAM" id="Phobius"/>
    </source>
</evidence>
<proteinExistence type="predicted"/>
<dbReference type="GO" id="GO:0016020">
    <property type="term" value="C:membrane"/>
    <property type="evidence" value="ECO:0007669"/>
    <property type="project" value="GOC"/>
</dbReference>
<keyword evidence="1" id="KW-0812">Transmembrane</keyword>
<keyword evidence="1" id="KW-0472">Membrane</keyword>
<organism evidence="3 4">
    <name type="scientific">Paenibacillus phyllosphaerae</name>
    <dbReference type="NCBI Taxonomy" id="274593"/>
    <lineage>
        <taxon>Bacteria</taxon>
        <taxon>Bacillati</taxon>
        <taxon>Bacillota</taxon>
        <taxon>Bacilli</taxon>
        <taxon>Bacillales</taxon>
        <taxon>Paenibacillaceae</taxon>
        <taxon>Paenibacillus</taxon>
    </lineage>
</organism>
<keyword evidence="1" id="KW-1133">Transmembrane helix</keyword>
<dbReference type="PANTHER" id="PTHR31302:SF32">
    <property type="entry name" value="PHOSPHOESTERASE"/>
    <property type="match status" value="1"/>
</dbReference>
<keyword evidence="4" id="KW-1185">Reference proteome</keyword>
<protein>
    <submittedName>
        <fullName evidence="3">Putative MPP superfamily phosphohydrolase</fullName>
    </submittedName>
</protein>
<dbReference type="InterPro" id="IPR004843">
    <property type="entry name" value="Calcineurin-like_PHP"/>
</dbReference>
<dbReference type="EMBL" id="JACHXK010000002">
    <property type="protein sequence ID" value="MBB3109250.1"/>
    <property type="molecule type" value="Genomic_DNA"/>
</dbReference>